<dbReference type="AlphaFoldDB" id="G3ICG0"/>
<accession>G3ICG0</accession>
<reference evidence="2" key="1">
    <citation type="journal article" date="2011" name="Nat. Biotechnol.">
        <title>The genomic sequence of the Chinese hamster ovary (CHO)-K1 cell line.</title>
        <authorList>
            <person name="Xu X."/>
            <person name="Nagarajan H."/>
            <person name="Lewis N.E."/>
            <person name="Pan S."/>
            <person name="Cai Z."/>
            <person name="Liu X."/>
            <person name="Chen W."/>
            <person name="Xie M."/>
            <person name="Wang W."/>
            <person name="Hammond S."/>
            <person name="Andersen M.R."/>
            <person name="Neff N."/>
            <person name="Passarelli B."/>
            <person name="Koh W."/>
            <person name="Fan H.C."/>
            <person name="Wang J."/>
            <person name="Gui Y."/>
            <person name="Lee K.H."/>
            <person name="Betenbaugh M.J."/>
            <person name="Quake S.R."/>
            <person name="Famili I."/>
            <person name="Palsson B.O."/>
            <person name="Wang J."/>
        </authorList>
    </citation>
    <scope>NUCLEOTIDE SEQUENCE [LARGE SCALE GENOMIC DNA]</scope>
    <source>
        <strain evidence="2">CHO K1 cell line</strain>
    </source>
</reference>
<dbReference type="Proteomes" id="UP000001075">
    <property type="component" value="Unassembled WGS sequence"/>
</dbReference>
<gene>
    <name evidence="1" type="ORF">I79_021357</name>
</gene>
<evidence type="ECO:0000313" key="2">
    <source>
        <dbReference type="Proteomes" id="UP000001075"/>
    </source>
</evidence>
<dbReference type="EMBL" id="JH001916">
    <property type="protein sequence ID" value="EGW07216.1"/>
    <property type="molecule type" value="Genomic_DNA"/>
</dbReference>
<evidence type="ECO:0000313" key="1">
    <source>
        <dbReference type="EMBL" id="EGW07216.1"/>
    </source>
</evidence>
<proteinExistence type="predicted"/>
<name>G3ICG0_CRIGR</name>
<protein>
    <submittedName>
        <fullName evidence="1">Uncharacterized protein</fullName>
    </submittedName>
</protein>
<dbReference type="InParanoid" id="G3ICG0"/>
<sequence>MVSDKTKQQRWETMLLTKGFLTSLHENFQKFREPERHRKCSRNYSLHQKVLVAPVLRDSKSLPQSRGSFYSTKEDAITRLCPLTSHMYFLY</sequence>
<organism evidence="1 2">
    <name type="scientific">Cricetulus griseus</name>
    <name type="common">Chinese hamster</name>
    <name type="synonym">Cricetulus barabensis griseus</name>
    <dbReference type="NCBI Taxonomy" id="10029"/>
    <lineage>
        <taxon>Eukaryota</taxon>
        <taxon>Metazoa</taxon>
        <taxon>Chordata</taxon>
        <taxon>Craniata</taxon>
        <taxon>Vertebrata</taxon>
        <taxon>Euteleostomi</taxon>
        <taxon>Mammalia</taxon>
        <taxon>Eutheria</taxon>
        <taxon>Euarchontoglires</taxon>
        <taxon>Glires</taxon>
        <taxon>Rodentia</taxon>
        <taxon>Myomorpha</taxon>
        <taxon>Muroidea</taxon>
        <taxon>Cricetidae</taxon>
        <taxon>Cricetinae</taxon>
        <taxon>Cricetulus</taxon>
    </lineage>
</organism>